<dbReference type="Proteomes" id="UP001162029">
    <property type="component" value="Unassembled WGS sequence"/>
</dbReference>
<gene>
    <name evidence="2" type="ORF">PDE001_LOCUS3728</name>
</gene>
<comment type="caution">
    <text evidence="2">The sequence shown here is derived from an EMBL/GenBank/DDBJ whole genome shotgun (WGS) entry which is preliminary data.</text>
</comment>
<reference evidence="2" key="1">
    <citation type="submission" date="2022-12" db="EMBL/GenBank/DDBJ databases">
        <authorList>
            <person name="Webb A."/>
        </authorList>
    </citation>
    <scope>NUCLEOTIDE SEQUENCE</scope>
    <source>
        <strain evidence="2">Pd1</strain>
    </source>
</reference>
<accession>A0AAV0TVU7</accession>
<feature type="region of interest" description="Disordered" evidence="1">
    <location>
        <begin position="1"/>
        <end position="26"/>
    </location>
</feature>
<evidence type="ECO:0000313" key="3">
    <source>
        <dbReference type="Proteomes" id="UP001162029"/>
    </source>
</evidence>
<evidence type="ECO:0000256" key="1">
    <source>
        <dbReference type="SAM" id="MobiDB-lite"/>
    </source>
</evidence>
<dbReference type="EMBL" id="CANTFM010000650">
    <property type="protein sequence ID" value="CAI5727093.1"/>
    <property type="molecule type" value="Genomic_DNA"/>
</dbReference>
<proteinExistence type="predicted"/>
<keyword evidence="3" id="KW-1185">Reference proteome</keyword>
<protein>
    <submittedName>
        <fullName evidence="2">Uncharacterized protein</fullName>
    </submittedName>
</protein>
<organism evidence="2 3">
    <name type="scientific">Peronospora destructor</name>
    <dbReference type="NCBI Taxonomy" id="86335"/>
    <lineage>
        <taxon>Eukaryota</taxon>
        <taxon>Sar</taxon>
        <taxon>Stramenopiles</taxon>
        <taxon>Oomycota</taxon>
        <taxon>Peronosporomycetes</taxon>
        <taxon>Peronosporales</taxon>
        <taxon>Peronosporaceae</taxon>
        <taxon>Peronospora</taxon>
    </lineage>
</organism>
<name>A0AAV0TVU7_9STRA</name>
<evidence type="ECO:0000313" key="2">
    <source>
        <dbReference type="EMBL" id="CAI5727093.1"/>
    </source>
</evidence>
<sequence length="287" mass="32485">MEPLETLVRMSISPGPDPSATTAGPERRLEERDLDNTDSLLLLFPVLGEGTRVPRDFFLECVGAPAVGDLDLFDVRRTFDFPDEESRFVDVVFADGLGERLVRGLWLDPSDRKRGPGLSFPPGTPPQVEPVKPLSFPISGWFVELTKIHDTYAQEYRQCLWEDRHRLPLSEVLRADSLYTSRLFNARKKQRSRATKAWMGVLKKVLEGMMACHCDLDILLDPFFQPVTPTSQVPGRGRWGPSGRTVRGVAGCGRCAPWRIFYRKNLQEHPAFEIPRLPSKFYPSDGD</sequence>
<dbReference type="AlphaFoldDB" id="A0AAV0TVU7"/>